<name>A0AAN8WRA0_HALRR</name>
<evidence type="ECO:0000313" key="5">
    <source>
        <dbReference type="Proteomes" id="UP001381693"/>
    </source>
</evidence>
<feature type="domain" description="SprT-like" evidence="3">
    <location>
        <begin position="4"/>
        <end position="176"/>
    </location>
</feature>
<keyword evidence="5" id="KW-1185">Reference proteome</keyword>
<organism evidence="4 5">
    <name type="scientific">Halocaridina rubra</name>
    <name type="common">Hawaiian red shrimp</name>
    <dbReference type="NCBI Taxonomy" id="373956"/>
    <lineage>
        <taxon>Eukaryota</taxon>
        <taxon>Metazoa</taxon>
        <taxon>Ecdysozoa</taxon>
        <taxon>Arthropoda</taxon>
        <taxon>Crustacea</taxon>
        <taxon>Multicrustacea</taxon>
        <taxon>Malacostraca</taxon>
        <taxon>Eumalacostraca</taxon>
        <taxon>Eucarida</taxon>
        <taxon>Decapoda</taxon>
        <taxon>Pleocyemata</taxon>
        <taxon>Caridea</taxon>
        <taxon>Atyoidea</taxon>
        <taxon>Atyidae</taxon>
        <taxon>Halocaridina</taxon>
    </lineage>
</organism>
<dbReference type="PANTHER" id="PTHR21220">
    <property type="entry name" value="DNA-DEPENDENT METALLOPROTEASE SPRTN"/>
    <property type="match status" value="1"/>
</dbReference>
<evidence type="ECO:0000313" key="4">
    <source>
        <dbReference type="EMBL" id="KAK7068801.1"/>
    </source>
</evidence>
<dbReference type="PANTHER" id="PTHR21220:SF0">
    <property type="entry name" value="DNA-DEPENDENT METALLOPROTEASE SPRTN"/>
    <property type="match status" value="1"/>
</dbReference>
<dbReference type="AlphaFoldDB" id="A0AAN8WRA0"/>
<dbReference type="Proteomes" id="UP001381693">
    <property type="component" value="Unassembled WGS sequence"/>
</dbReference>
<accession>A0AAN8WRA0</accession>
<keyword evidence="2" id="KW-0539">Nucleus</keyword>
<dbReference type="Pfam" id="PF22934">
    <property type="entry name" value="SPRTN_ZBD"/>
    <property type="match status" value="1"/>
</dbReference>
<gene>
    <name evidence="4" type="ORF">SK128_003849</name>
</gene>
<dbReference type="GO" id="GO:0004222">
    <property type="term" value="F:metalloendopeptidase activity"/>
    <property type="evidence" value="ECO:0007669"/>
    <property type="project" value="InterPro"/>
</dbReference>
<dbReference type="EMBL" id="JAXCGZ010017118">
    <property type="protein sequence ID" value="KAK7068801.1"/>
    <property type="molecule type" value="Genomic_DNA"/>
</dbReference>
<dbReference type="SMART" id="SM00731">
    <property type="entry name" value="SprT"/>
    <property type="match status" value="1"/>
</dbReference>
<evidence type="ECO:0000256" key="1">
    <source>
        <dbReference type="ARBA" id="ARBA00004123"/>
    </source>
</evidence>
<dbReference type="GO" id="GO:0003697">
    <property type="term" value="F:single-stranded DNA binding"/>
    <property type="evidence" value="ECO:0007669"/>
    <property type="project" value="InterPro"/>
</dbReference>
<dbReference type="GO" id="GO:0005634">
    <property type="term" value="C:nucleus"/>
    <property type="evidence" value="ECO:0007669"/>
    <property type="project" value="UniProtKB-SubCell"/>
</dbReference>
<dbReference type="InterPro" id="IPR006640">
    <property type="entry name" value="SprT-like_domain"/>
</dbReference>
<reference evidence="4 5" key="1">
    <citation type="submission" date="2023-11" db="EMBL/GenBank/DDBJ databases">
        <title>Halocaridina rubra genome assembly.</title>
        <authorList>
            <person name="Smith C."/>
        </authorList>
    </citation>
    <scope>NUCLEOTIDE SEQUENCE [LARGE SCALE GENOMIC DNA]</scope>
    <source>
        <strain evidence="4">EP-1</strain>
        <tissue evidence="4">Whole</tissue>
    </source>
</reference>
<evidence type="ECO:0000256" key="2">
    <source>
        <dbReference type="ARBA" id="ARBA00023242"/>
    </source>
</evidence>
<dbReference type="GO" id="GO:0031593">
    <property type="term" value="F:polyubiquitin modification-dependent protein binding"/>
    <property type="evidence" value="ECO:0007669"/>
    <property type="project" value="TreeGrafter"/>
</dbReference>
<dbReference type="InterPro" id="IPR055220">
    <property type="entry name" value="SPRTN_ZBD"/>
</dbReference>
<comment type="caution">
    <text evidence="4">The sequence shown here is derived from an EMBL/GenBank/DDBJ whole genome shotgun (WGS) entry which is preliminary data.</text>
</comment>
<sequence>MTYSQILASFDKYNAKYFEGKLNDVRLNWDGGMTQYPGNTTIRVKKKSGPKICIHLSKVLLSQRPYKDIKNTLLHEMIHAYLYVTEGLTLHDSHGRKFKGLMRKINSFERTKITIFHDLPKGVDDLRIHVYKCDGPCVSERPKFGILKREIERPPGPKDKWWARHSYQCGGTFHKISGPGAESNSSEWILERKFEEFFKARSSYGKPSPVCEYVEGNVNYNYKPHSYWINVGKYLKRYYETKYATNFPSLSQNSDSITSIDNKRIPGRKLYSTDKMMPLTDKEISDGGERTEFNYTYVSKTPDKIKLSKYINRYHSTENVSWSKYHNYVPQSSSFSSARGSCSTVVTTKPGGFLPLNTKPSKVKDKNVALHIGTSETVVCPMCNIHIHSDNLEKHINACLGSDFDSEFDDESESQPPKSCVKGENKVQTISQFLDNSSTTSNELISDNKTMPRDTCHMEQLEVRDCPNCGSKVRGSEMGWHIQYCIDWDWDP</sequence>
<protein>
    <recommendedName>
        <fullName evidence="3">SprT-like domain-containing protein</fullName>
    </recommendedName>
</protein>
<dbReference type="InterPro" id="IPR044245">
    <property type="entry name" value="Spartan"/>
</dbReference>
<evidence type="ECO:0000259" key="3">
    <source>
        <dbReference type="SMART" id="SM00731"/>
    </source>
</evidence>
<proteinExistence type="predicted"/>
<dbReference type="GO" id="GO:0006974">
    <property type="term" value="P:DNA damage response"/>
    <property type="evidence" value="ECO:0007669"/>
    <property type="project" value="InterPro"/>
</dbReference>
<comment type="subcellular location">
    <subcellularLocation>
        <location evidence="1">Nucleus</location>
    </subcellularLocation>
</comment>
<dbReference type="Pfam" id="PF10263">
    <property type="entry name" value="SprT-like"/>
    <property type="match status" value="1"/>
</dbReference>